<proteinExistence type="predicted"/>
<reference evidence="2" key="1">
    <citation type="submission" date="2020-05" db="EMBL/GenBank/DDBJ databases">
        <title>WGS assembly of Panicum virgatum.</title>
        <authorList>
            <person name="Lovell J.T."/>
            <person name="Jenkins J."/>
            <person name="Shu S."/>
            <person name="Juenger T.E."/>
            <person name="Schmutz J."/>
        </authorList>
    </citation>
    <scope>NUCLEOTIDE SEQUENCE</scope>
    <source>
        <strain evidence="2">AP13</strain>
    </source>
</reference>
<dbReference type="EMBL" id="CM029043">
    <property type="protein sequence ID" value="KAG2609029.1"/>
    <property type="molecule type" value="Genomic_DNA"/>
</dbReference>
<feature type="region of interest" description="Disordered" evidence="1">
    <location>
        <begin position="135"/>
        <end position="159"/>
    </location>
</feature>
<sequence length="159" mass="17456">MCPHPCSSPGPAPRRPRSARPHACTHQQHNHSTRDTSRAKARIRSRASRAMQHAAPRHPRSAKPLPPSHHSVPTPRRVARRAKAVPSAATAAVRHSASASPPTRKAARARQGACPIRPFTACRLCRAITPPARRRRAVVSAPPRRKRHSVAAIRPHHLH</sequence>
<evidence type="ECO:0000256" key="1">
    <source>
        <dbReference type="SAM" id="MobiDB-lite"/>
    </source>
</evidence>
<evidence type="ECO:0000313" key="2">
    <source>
        <dbReference type="EMBL" id="KAG2609029.1"/>
    </source>
</evidence>
<name>A0A8T0TM63_PANVG</name>
<feature type="region of interest" description="Disordered" evidence="1">
    <location>
        <begin position="1"/>
        <end position="107"/>
    </location>
</feature>
<organism evidence="2 3">
    <name type="scientific">Panicum virgatum</name>
    <name type="common">Blackwell switchgrass</name>
    <dbReference type="NCBI Taxonomy" id="38727"/>
    <lineage>
        <taxon>Eukaryota</taxon>
        <taxon>Viridiplantae</taxon>
        <taxon>Streptophyta</taxon>
        <taxon>Embryophyta</taxon>
        <taxon>Tracheophyta</taxon>
        <taxon>Spermatophyta</taxon>
        <taxon>Magnoliopsida</taxon>
        <taxon>Liliopsida</taxon>
        <taxon>Poales</taxon>
        <taxon>Poaceae</taxon>
        <taxon>PACMAD clade</taxon>
        <taxon>Panicoideae</taxon>
        <taxon>Panicodae</taxon>
        <taxon>Paniceae</taxon>
        <taxon>Panicinae</taxon>
        <taxon>Panicum</taxon>
        <taxon>Panicum sect. Hiantes</taxon>
    </lineage>
</organism>
<feature type="compositionally biased region" description="Pro residues" evidence="1">
    <location>
        <begin position="1"/>
        <end position="13"/>
    </location>
</feature>
<protein>
    <submittedName>
        <fullName evidence="2">Uncharacterized protein</fullName>
    </submittedName>
</protein>
<dbReference type="Proteomes" id="UP000823388">
    <property type="component" value="Chromosome 4K"/>
</dbReference>
<dbReference type="AlphaFoldDB" id="A0A8T0TM63"/>
<keyword evidence="3" id="KW-1185">Reference proteome</keyword>
<gene>
    <name evidence="2" type="ORF">PVAP13_4KG167938</name>
</gene>
<accession>A0A8T0TM63</accession>
<evidence type="ECO:0000313" key="3">
    <source>
        <dbReference type="Proteomes" id="UP000823388"/>
    </source>
</evidence>
<feature type="compositionally biased region" description="Low complexity" evidence="1">
    <location>
        <begin position="84"/>
        <end position="100"/>
    </location>
</feature>
<comment type="caution">
    <text evidence="2">The sequence shown here is derived from an EMBL/GenBank/DDBJ whole genome shotgun (WGS) entry which is preliminary data.</text>
</comment>